<evidence type="ECO:0000313" key="1">
    <source>
        <dbReference type="EMBL" id="JAH37551.1"/>
    </source>
</evidence>
<protein>
    <submittedName>
        <fullName evidence="1">Uncharacterized protein</fullName>
    </submittedName>
</protein>
<dbReference type="EMBL" id="GBXM01071026">
    <property type="protein sequence ID" value="JAH37551.1"/>
    <property type="molecule type" value="Transcribed_RNA"/>
</dbReference>
<reference evidence="1" key="1">
    <citation type="submission" date="2014-11" db="EMBL/GenBank/DDBJ databases">
        <authorList>
            <person name="Amaro Gonzalez C."/>
        </authorList>
    </citation>
    <scope>NUCLEOTIDE SEQUENCE</scope>
</reference>
<reference evidence="1" key="2">
    <citation type="journal article" date="2015" name="Fish Shellfish Immunol.">
        <title>Early steps in the European eel (Anguilla anguilla)-Vibrio vulnificus interaction in the gills: Role of the RtxA13 toxin.</title>
        <authorList>
            <person name="Callol A."/>
            <person name="Pajuelo D."/>
            <person name="Ebbesson L."/>
            <person name="Teles M."/>
            <person name="MacKenzie S."/>
            <person name="Amaro C."/>
        </authorList>
    </citation>
    <scope>NUCLEOTIDE SEQUENCE</scope>
</reference>
<organism evidence="1">
    <name type="scientific">Anguilla anguilla</name>
    <name type="common">European freshwater eel</name>
    <name type="synonym">Muraena anguilla</name>
    <dbReference type="NCBI Taxonomy" id="7936"/>
    <lineage>
        <taxon>Eukaryota</taxon>
        <taxon>Metazoa</taxon>
        <taxon>Chordata</taxon>
        <taxon>Craniata</taxon>
        <taxon>Vertebrata</taxon>
        <taxon>Euteleostomi</taxon>
        <taxon>Actinopterygii</taxon>
        <taxon>Neopterygii</taxon>
        <taxon>Teleostei</taxon>
        <taxon>Anguilliformes</taxon>
        <taxon>Anguillidae</taxon>
        <taxon>Anguilla</taxon>
    </lineage>
</organism>
<accession>A0A0E9S8G1</accession>
<sequence length="10" mass="1313">MNRFMKFLLL</sequence>
<name>A0A0E9S8G1_ANGAN</name>
<proteinExistence type="predicted"/>